<dbReference type="Proteomes" id="UP000038045">
    <property type="component" value="Unplaced"/>
</dbReference>
<sequence>MVINVKAIFEEGLLPESILHQLDECGKTEVDFFKVILDIYFCIGGRRETISIADLNRKDKNVWNAKWVSGRVRDSDLLPKGKDNDMECDVAFNTLKALGFFMESQNKKIFDKYKSIFKEHHTDGNLPPKTSIHLSQQPLMSAAHEIIDSNKWTFGPRAGEKKVAFYGNVMNLYRLELCSMMGYDEKFKQMIETLNVFAQRFCEYVETTTLGRVVFDWLLEQASNNDKTGAAELLLSIMLTSNFEKEYVRHQCNDTNHNYMDIKSLPPKRYTLNVSGLRRIYFTMVVDKGLTKDNEKEICGWETLQELDFMHQMLFFEDEDATELSIPFLLVWLYSGFPLAVIMCVKMLEFLVKDNKKELLKYKTSNDIIKLRHFLFILISHNKDNSAVCMDVERMPEKMPLLTEDEITLCSEVYASMVMFFQQNISIEEIKLLTGTIKSTDSLRPIVNIVFNRHKKELIKTIDLIDFMNYTEIYCCSDNHILFNNLMIDLAGKNAIVMLKAFFNNNFKNCLQKKPNERTAAFILMSIGLLKETIQILMELSMSRKDNVFIQTMKEFNMLEIFKNIFDNTDKYYSILNPGLKLLIYVLKLNTAWFTTMDNVNIFKDYAQTIFIKTQDSITISLLSELFEFFYLWTRNFHGNTSSQFNEMTIYLNATLFKDCNDILKTKFYTLLSNYKGLDLSFEYAIMKLGILSPTEYIHQAYSHIFTLIKDFGSPHALRALSELGVQMWKHILCNFKMKKNVINWEFFKKIFEYFNELINKPGLKLARPVAEFLKCVFQISAIEKDSLKRSNLIDKMVNEKFLDKLGFILVKEIFGETPFYFCSGASNLQAVYLNMPESEAIGQIEGEIVSSFELLSSKDKQEIKKESIRRLHTYKMRSEELLLENIESMDEESIRFHFNHVNIRLAKICAINDPLEDWESKGNLLSALKFIFIASKNDGIRKKIKDAVEWLYAFTLLCPYGKYEDLFIHVKYCIVLKPNDEGEKQAFIDRIGLMIFSILDNAHTLSNGLKYEFAKNAIQKLASKF</sequence>
<dbReference type="WBParaSite" id="PTRK_0001073100.1">
    <property type="protein sequence ID" value="PTRK_0001073100.1"/>
    <property type="gene ID" value="PTRK_0001073100"/>
</dbReference>
<protein>
    <submittedName>
        <fullName evidence="2">ANK_REP_REGION domain-containing protein</fullName>
    </submittedName>
</protein>
<name>A0A0N4ZQD3_PARTI</name>
<dbReference type="AlphaFoldDB" id="A0A0N4ZQD3"/>
<accession>A0A0N4ZQD3</accession>
<organism evidence="1 2">
    <name type="scientific">Parastrongyloides trichosuri</name>
    <name type="common">Possum-specific nematode worm</name>
    <dbReference type="NCBI Taxonomy" id="131310"/>
    <lineage>
        <taxon>Eukaryota</taxon>
        <taxon>Metazoa</taxon>
        <taxon>Ecdysozoa</taxon>
        <taxon>Nematoda</taxon>
        <taxon>Chromadorea</taxon>
        <taxon>Rhabditida</taxon>
        <taxon>Tylenchina</taxon>
        <taxon>Panagrolaimomorpha</taxon>
        <taxon>Strongyloidoidea</taxon>
        <taxon>Strongyloididae</taxon>
        <taxon>Parastrongyloides</taxon>
    </lineage>
</organism>
<proteinExistence type="predicted"/>
<evidence type="ECO:0000313" key="1">
    <source>
        <dbReference type="Proteomes" id="UP000038045"/>
    </source>
</evidence>
<keyword evidence="1" id="KW-1185">Reference proteome</keyword>
<evidence type="ECO:0000313" key="2">
    <source>
        <dbReference type="WBParaSite" id="PTRK_0001073100.1"/>
    </source>
</evidence>
<reference evidence="2" key="1">
    <citation type="submission" date="2017-02" db="UniProtKB">
        <authorList>
            <consortium name="WormBaseParasite"/>
        </authorList>
    </citation>
    <scope>IDENTIFICATION</scope>
</reference>